<evidence type="ECO:0000256" key="8">
    <source>
        <dbReference type="ARBA" id="ARBA00023136"/>
    </source>
</evidence>
<keyword evidence="2" id="KW-0813">Transport</keyword>
<comment type="subcellular location">
    <subcellularLocation>
        <location evidence="1">Cell outer membrane</location>
        <topology evidence="1">Multi-pass membrane protein</topology>
    </subcellularLocation>
</comment>
<evidence type="ECO:0000256" key="3">
    <source>
        <dbReference type="ARBA" id="ARBA00022452"/>
    </source>
</evidence>
<dbReference type="PANTHER" id="PTHR30329:SF21">
    <property type="entry name" value="LIPOPROTEIN YIAD-RELATED"/>
    <property type="match status" value="1"/>
</dbReference>
<evidence type="ECO:0000313" key="12">
    <source>
        <dbReference type="EMBL" id="SFQ35317.1"/>
    </source>
</evidence>
<dbReference type="GO" id="GO:0015288">
    <property type="term" value="F:porin activity"/>
    <property type="evidence" value="ECO:0007669"/>
    <property type="project" value="UniProtKB-KW"/>
</dbReference>
<dbReference type="GO" id="GO:0046930">
    <property type="term" value="C:pore complex"/>
    <property type="evidence" value="ECO:0007669"/>
    <property type="project" value="UniProtKB-KW"/>
</dbReference>
<dbReference type="GO" id="GO:0009279">
    <property type="term" value="C:cell outer membrane"/>
    <property type="evidence" value="ECO:0007669"/>
    <property type="project" value="UniProtKB-SubCell"/>
</dbReference>
<proteinExistence type="predicted"/>
<keyword evidence="9" id="KW-0998">Cell outer membrane</keyword>
<dbReference type="Pfam" id="PF13505">
    <property type="entry name" value="OMP_b-brl"/>
    <property type="match status" value="1"/>
</dbReference>
<name>A0A1I5XUB3_9GAMM</name>
<dbReference type="Pfam" id="PF00691">
    <property type="entry name" value="OmpA"/>
    <property type="match status" value="1"/>
</dbReference>
<gene>
    <name evidence="12" type="ORF">SAMN03084138_04833</name>
</gene>
<evidence type="ECO:0000256" key="10">
    <source>
        <dbReference type="PROSITE-ProRule" id="PRU00473"/>
    </source>
</evidence>
<dbReference type="Proteomes" id="UP000182692">
    <property type="component" value="Unassembled WGS sequence"/>
</dbReference>
<organism evidence="12 13">
    <name type="scientific">Enterovibrio norvegicus DSM 15893</name>
    <dbReference type="NCBI Taxonomy" id="1121869"/>
    <lineage>
        <taxon>Bacteria</taxon>
        <taxon>Pseudomonadati</taxon>
        <taxon>Pseudomonadota</taxon>
        <taxon>Gammaproteobacteria</taxon>
        <taxon>Vibrionales</taxon>
        <taxon>Vibrionaceae</taxon>
        <taxon>Enterovibrio</taxon>
    </lineage>
</organism>
<keyword evidence="5" id="KW-0732">Signal</keyword>
<evidence type="ECO:0000256" key="1">
    <source>
        <dbReference type="ARBA" id="ARBA00004571"/>
    </source>
</evidence>
<dbReference type="InterPro" id="IPR036737">
    <property type="entry name" value="OmpA-like_sf"/>
</dbReference>
<evidence type="ECO:0000256" key="2">
    <source>
        <dbReference type="ARBA" id="ARBA00022448"/>
    </source>
</evidence>
<keyword evidence="6" id="KW-0406">Ion transport</keyword>
<dbReference type="SUPFAM" id="SSF56925">
    <property type="entry name" value="OMPA-like"/>
    <property type="match status" value="1"/>
</dbReference>
<dbReference type="GO" id="GO:0006811">
    <property type="term" value="P:monoatomic ion transport"/>
    <property type="evidence" value="ECO:0007669"/>
    <property type="project" value="UniProtKB-KW"/>
</dbReference>
<dbReference type="CDD" id="cd07185">
    <property type="entry name" value="OmpA_C-like"/>
    <property type="match status" value="1"/>
</dbReference>
<dbReference type="AlphaFoldDB" id="A0A1I5XUB3"/>
<evidence type="ECO:0000256" key="4">
    <source>
        <dbReference type="ARBA" id="ARBA00022692"/>
    </source>
</evidence>
<dbReference type="PANTHER" id="PTHR30329">
    <property type="entry name" value="STATOR ELEMENT OF FLAGELLAR MOTOR COMPLEX"/>
    <property type="match status" value="1"/>
</dbReference>
<dbReference type="InterPro" id="IPR050330">
    <property type="entry name" value="Bact_OuterMem_StrucFunc"/>
</dbReference>
<dbReference type="STRING" id="1121869.SAMN03084138_04833"/>
<evidence type="ECO:0000313" key="13">
    <source>
        <dbReference type="Proteomes" id="UP000182692"/>
    </source>
</evidence>
<dbReference type="PROSITE" id="PS51123">
    <property type="entry name" value="OMPA_2"/>
    <property type="match status" value="1"/>
</dbReference>
<accession>A0A1I5XUB3</accession>
<dbReference type="Gene3D" id="2.40.160.20">
    <property type="match status" value="1"/>
</dbReference>
<dbReference type="InterPro" id="IPR006664">
    <property type="entry name" value="OMP_bac"/>
</dbReference>
<evidence type="ECO:0000256" key="7">
    <source>
        <dbReference type="ARBA" id="ARBA00023114"/>
    </source>
</evidence>
<feature type="domain" description="OmpA-like" evidence="11">
    <location>
        <begin position="240"/>
        <end position="354"/>
    </location>
</feature>
<keyword evidence="4" id="KW-0812">Transmembrane</keyword>
<evidence type="ECO:0000256" key="9">
    <source>
        <dbReference type="ARBA" id="ARBA00023237"/>
    </source>
</evidence>
<dbReference type="Gene3D" id="3.30.1330.60">
    <property type="entry name" value="OmpA-like domain"/>
    <property type="match status" value="1"/>
</dbReference>
<evidence type="ECO:0000259" key="11">
    <source>
        <dbReference type="PROSITE" id="PS51123"/>
    </source>
</evidence>
<keyword evidence="7" id="KW-0626">Porin</keyword>
<dbReference type="InterPro" id="IPR006665">
    <property type="entry name" value="OmpA-like"/>
</dbReference>
<evidence type="ECO:0000256" key="5">
    <source>
        <dbReference type="ARBA" id="ARBA00022729"/>
    </source>
</evidence>
<dbReference type="EMBL" id="FOWR01000075">
    <property type="protein sequence ID" value="SFQ35317.1"/>
    <property type="molecule type" value="Genomic_DNA"/>
</dbReference>
<dbReference type="SUPFAM" id="SSF103088">
    <property type="entry name" value="OmpA-like"/>
    <property type="match status" value="1"/>
</dbReference>
<keyword evidence="8 10" id="KW-0472">Membrane</keyword>
<dbReference type="PRINTS" id="PR01021">
    <property type="entry name" value="OMPADOMAIN"/>
</dbReference>
<evidence type="ECO:0000256" key="6">
    <source>
        <dbReference type="ARBA" id="ARBA00023065"/>
    </source>
</evidence>
<reference evidence="12 13" key="1">
    <citation type="submission" date="2016-10" db="EMBL/GenBank/DDBJ databases">
        <authorList>
            <person name="de Groot N.N."/>
        </authorList>
    </citation>
    <scope>NUCLEOTIDE SEQUENCE [LARGE SCALE GENOMIC DNA]</scope>
    <source>
        <strain evidence="12 13">DSM 15893</strain>
    </source>
</reference>
<sequence>MVLTYLGRSDIFTYLLRIICMKKLNSLYLLICLNMLPVYSVVSAEANFPFDPFVEVVGGYSKALDSGTGLSENAGVYGIGLGMEIYKNVDLKAQYQDYSKIDVDSKALSVKTKIYNYELSYRYPVGHDVSVVAGLGAGYWKMTKHQGSSTFMANGVAPMARVGLDYDIDKNISASLSYQYVNAIGDLFTGEYDAHNMLFGVKYSFGGREEMVPAPALDRVVVEDFVVEEQPTPVISEVVPMAFCNKIVTPIMFAFDESVLSANNRAELRAVSQYMKANNLNGVSLVGYTDDKGSENYNLSLSKRRVDAVENFFENEGLIVRHNIANGKDRTRFKSEYAKRRVDVYVDALLNKEIACDQKFAF</sequence>
<protein>
    <submittedName>
        <fullName evidence="12">OmpA family protein</fullName>
    </submittedName>
</protein>
<keyword evidence="3" id="KW-1134">Transmembrane beta strand</keyword>
<dbReference type="InterPro" id="IPR011250">
    <property type="entry name" value="OMP/PagP_B-barrel"/>
</dbReference>
<dbReference type="InterPro" id="IPR027385">
    <property type="entry name" value="Beta-barrel_OMP"/>
</dbReference>